<dbReference type="PROSITE" id="PS52048">
    <property type="entry name" value="UCH_DOMAIN"/>
    <property type="match status" value="1"/>
</dbReference>
<evidence type="ECO:0000256" key="4">
    <source>
        <dbReference type="ARBA" id="ARBA00022670"/>
    </source>
</evidence>
<organism evidence="15 16">
    <name type="scientific">Blepharisma stoltei</name>
    <dbReference type="NCBI Taxonomy" id="1481888"/>
    <lineage>
        <taxon>Eukaryota</taxon>
        <taxon>Sar</taxon>
        <taxon>Alveolata</taxon>
        <taxon>Ciliophora</taxon>
        <taxon>Postciliodesmatophora</taxon>
        <taxon>Heterotrichea</taxon>
        <taxon>Heterotrichida</taxon>
        <taxon>Blepharismidae</taxon>
        <taxon>Blepharisma</taxon>
    </lineage>
</organism>
<feature type="active site" description="Nucleophile" evidence="10 12">
    <location>
        <position position="79"/>
    </location>
</feature>
<keyword evidence="8" id="KW-0539">Nucleus</keyword>
<keyword evidence="5 9" id="KW-0833">Ubl conjugation pathway</keyword>
<dbReference type="GO" id="GO:0006511">
    <property type="term" value="P:ubiquitin-dependent protein catabolic process"/>
    <property type="evidence" value="ECO:0007669"/>
    <property type="project" value="UniProtKB-UniRule"/>
</dbReference>
<feature type="site" description="Important for enzyme activity" evidence="11 12">
    <location>
        <position position="167"/>
    </location>
</feature>
<protein>
    <recommendedName>
        <fullName evidence="9 13">Ubiquitin carboxyl-terminal hydrolase</fullName>
        <ecNumber evidence="9 13">3.4.19.12</ecNumber>
    </recommendedName>
</protein>
<evidence type="ECO:0000256" key="6">
    <source>
        <dbReference type="ARBA" id="ARBA00022801"/>
    </source>
</evidence>
<comment type="catalytic activity">
    <reaction evidence="1 9 12 13">
        <text>Thiol-dependent hydrolysis of ester, thioester, amide, peptide and isopeptide bonds formed by the C-terminal Gly of ubiquitin (a 76-residue protein attached to proteins as an intracellular targeting signal).</text>
        <dbReference type="EC" id="3.4.19.12"/>
    </reaction>
</comment>
<keyword evidence="16" id="KW-1185">Reference proteome</keyword>
<dbReference type="InterPro" id="IPR001578">
    <property type="entry name" value="Peptidase_C12_UCH"/>
</dbReference>
<evidence type="ECO:0000256" key="8">
    <source>
        <dbReference type="ARBA" id="ARBA00023242"/>
    </source>
</evidence>
<feature type="domain" description="UCH catalytic" evidence="14">
    <location>
        <begin position="3"/>
        <end position="213"/>
    </location>
</feature>
<evidence type="ECO:0000256" key="12">
    <source>
        <dbReference type="PROSITE-ProRule" id="PRU01393"/>
    </source>
</evidence>
<dbReference type="EMBL" id="CAJZBQ010000005">
    <property type="protein sequence ID" value="CAG9312098.1"/>
    <property type="molecule type" value="Genomic_DNA"/>
</dbReference>
<reference evidence="15" key="1">
    <citation type="submission" date="2021-09" db="EMBL/GenBank/DDBJ databases">
        <authorList>
            <consortium name="AG Swart"/>
            <person name="Singh M."/>
            <person name="Singh A."/>
            <person name="Seah K."/>
            <person name="Emmerich C."/>
        </authorList>
    </citation>
    <scope>NUCLEOTIDE SEQUENCE</scope>
    <source>
        <strain evidence="15">ATCC30299</strain>
    </source>
</reference>
<evidence type="ECO:0000259" key="14">
    <source>
        <dbReference type="PROSITE" id="PS52048"/>
    </source>
</evidence>
<evidence type="ECO:0000256" key="1">
    <source>
        <dbReference type="ARBA" id="ARBA00000707"/>
    </source>
</evidence>
<evidence type="ECO:0000256" key="13">
    <source>
        <dbReference type="RuleBase" id="RU361215"/>
    </source>
</evidence>
<dbReference type="GO" id="GO:0004843">
    <property type="term" value="F:cysteine-type deubiquitinase activity"/>
    <property type="evidence" value="ECO:0007669"/>
    <property type="project" value="UniProtKB-UniRule"/>
</dbReference>
<dbReference type="InterPro" id="IPR041507">
    <property type="entry name" value="UCH_C"/>
</dbReference>
<name>A0AAU9IUV3_9CILI</name>
<dbReference type="PRINTS" id="PR00707">
    <property type="entry name" value="UBCTHYDRLASE"/>
</dbReference>
<gene>
    <name evidence="15" type="ORF">BSTOLATCC_MIC5350</name>
</gene>
<evidence type="ECO:0000256" key="7">
    <source>
        <dbReference type="ARBA" id="ARBA00022807"/>
    </source>
</evidence>
<dbReference type="Pfam" id="PF01088">
    <property type="entry name" value="Peptidase_C12"/>
    <property type="match status" value="1"/>
</dbReference>
<dbReference type="GO" id="GO:0005634">
    <property type="term" value="C:nucleus"/>
    <property type="evidence" value="ECO:0007669"/>
    <property type="project" value="UniProtKB-SubCell"/>
</dbReference>
<comment type="caution">
    <text evidence="15">The sequence shown here is derived from an EMBL/GenBank/DDBJ whole genome shotgun (WGS) entry which is preliminary data.</text>
</comment>
<dbReference type="PANTHER" id="PTHR10589:SF16">
    <property type="entry name" value="UBIQUITIN CARBOXYL-TERMINAL HYDROLASE ISOZYME L5"/>
    <property type="match status" value="1"/>
</dbReference>
<dbReference type="EC" id="3.4.19.12" evidence="9 13"/>
<comment type="similarity">
    <text evidence="3 9 12 13">Belongs to the peptidase C12 family.</text>
</comment>
<evidence type="ECO:0000256" key="5">
    <source>
        <dbReference type="ARBA" id="ARBA00022786"/>
    </source>
</evidence>
<dbReference type="Pfam" id="PF18031">
    <property type="entry name" value="UCH_C"/>
    <property type="match status" value="1"/>
</dbReference>
<dbReference type="Gene3D" id="3.40.532.10">
    <property type="entry name" value="Peptidase C12, ubiquitin carboxyl-terminal hydrolase"/>
    <property type="match status" value="1"/>
</dbReference>
<dbReference type="GO" id="GO:0005737">
    <property type="term" value="C:cytoplasm"/>
    <property type="evidence" value="ECO:0007669"/>
    <property type="project" value="TreeGrafter"/>
</dbReference>
<dbReference type="Proteomes" id="UP001162131">
    <property type="component" value="Unassembled WGS sequence"/>
</dbReference>
<dbReference type="SUPFAM" id="SSF54001">
    <property type="entry name" value="Cysteine proteinases"/>
    <property type="match status" value="1"/>
</dbReference>
<accession>A0AAU9IUV3</accession>
<evidence type="ECO:0000313" key="15">
    <source>
        <dbReference type="EMBL" id="CAG9312098.1"/>
    </source>
</evidence>
<dbReference type="AlphaFoldDB" id="A0AAU9IUV3"/>
<keyword evidence="7 9" id="KW-0788">Thiol protease</keyword>
<evidence type="ECO:0000256" key="9">
    <source>
        <dbReference type="PIRNR" id="PIRNR038120"/>
    </source>
</evidence>
<evidence type="ECO:0000256" key="11">
    <source>
        <dbReference type="PIRSR" id="PIRSR038120-2"/>
    </source>
</evidence>
<dbReference type="InterPro" id="IPR036959">
    <property type="entry name" value="Peptidase_C12_UCH_sf"/>
</dbReference>
<evidence type="ECO:0000256" key="3">
    <source>
        <dbReference type="ARBA" id="ARBA00009326"/>
    </source>
</evidence>
<dbReference type="PIRSF" id="PIRSF038120">
    <property type="entry name" value="Ubiquitinyl_hydrolase_UCH37"/>
    <property type="match status" value="1"/>
</dbReference>
<keyword evidence="4 9" id="KW-0645">Protease</keyword>
<evidence type="ECO:0000313" key="16">
    <source>
        <dbReference type="Proteomes" id="UP001162131"/>
    </source>
</evidence>
<dbReference type="InterPro" id="IPR038765">
    <property type="entry name" value="Papain-like_cys_pep_sf"/>
</dbReference>
<sequence length="348" mass="40276">MAEWCTIESDPGVFTELIKQIGVKGAEVEEIYSIDNLEDCKPVYGLIFLFKWMSGPQKECMEFYDPDLFFANQVITNACATQAILSILLNSKLDIGPELRNLREFAMPLDSQTKGLTIGNSEVIRNAHNSFARQEPFELVKVKATEDDDVFHFVSYIPFNGHIYELDGLQPGPIHHGECNEEDWLEKIKPVLFERIQKYSENEIRFTLLAIVNNKKEIAEAALREQQSHISAIQSKLMSLGVEIDSSYMEIEFDEDYFNNLPDDINQLQSELYAKQEAAKQQQNIVENESFKNKKWKEENVRRRHNYIPFILALLQKLADKNQLIPLLEQAKKKKKRDNPEQQEALNK</sequence>
<feature type="active site" description="Proton donor" evidence="10 12">
    <location>
        <position position="152"/>
    </location>
</feature>
<evidence type="ECO:0000256" key="2">
    <source>
        <dbReference type="ARBA" id="ARBA00004123"/>
    </source>
</evidence>
<dbReference type="CDD" id="cd09617">
    <property type="entry name" value="Peptidase_C12_UCH37_BAP1"/>
    <property type="match status" value="1"/>
</dbReference>
<feature type="site" description="Transition state stabilizer" evidence="12">
    <location>
        <position position="73"/>
    </location>
</feature>
<proteinExistence type="inferred from homology"/>
<dbReference type="GO" id="GO:0016579">
    <property type="term" value="P:protein deubiquitination"/>
    <property type="evidence" value="ECO:0007669"/>
    <property type="project" value="InterPro"/>
</dbReference>
<evidence type="ECO:0000256" key="10">
    <source>
        <dbReference type="PIRSR" id="PIRSR038120-1"/>
    </source>
</evidence>
<dbReference type="PROSITE" id="PS52049">
    <property type="entry name" value="ULD"/>
    <property type="match status" value="1"/>
</dbReference>
<keyword evidence="6 9" id="KW-0378">Hydrolase</keyword>
<dbReference type="InterPro" id="IPR017390">
    <property type="entry name" value="Ubiquitinyl_hydrolase_UCH37"/>
</dbReference>
<dbReference type="PANTHER" id="PTHR10589">
    <property type="entry name" value="UBIQUITIN CARBOXYL-TERMINAL HYDROLASE"/>
    <property type="match status" value="1"/>
</dbReference>
<dbReference type="FunFam" id="3.40.532.10:FF:000003">
    <property type="entry name" value="Ubiquitin carboxyl-terminal hydrolase"/>
    <property type="match status" value="1"/>
</dbReference>
<comment type="subcellular location">
    <subcellularLocation>
        <location evidence="2">Nucleus</location>
    </subcellularLocation>
</comment>